<dbReference type="SUPFAM" id="SSF101116">
    <property type="entry name" value="Flagellar export chaperone FliS"/>
    <property type="match status" value="1"/>
</dbReference>
<evidence type="ECO:0000256" key="3">
    <source>
        <dbReference type="ARBA" id="ARBA00022490"/>
    </source>
</evidence>
<proteinExistence type="inferred from homology"/>
<keyword evidence="7" id="KW-0282">Flagellum</keyword>
<dbReference type="InterPro" id="IPR036584">
    <property type="entry name" value="FliS_sf"/>
</dbReference>
<dbReference type="GO" id="GO:0044780">
    <property type="term" value="P:bacterial-type flagellum assembly"/>
    <property type="evidence" value="ECO:0007669"/>
    <property type="project" value="InterPro"/>
</dbReference>
<dbReference type="CDD" id="cd16098">
    <property type="entry name" value="FliS"/>
    <property type="match status" value="1"/>
</dbReference>
<dbReference type="InterPro" id="IPR003713">
    <property type="entry name" value="FliS"/>
</dbReference>
<evidence type="ECO:0000256" key="2">
    <source>
        <dbReference type="ARBA" id="ARBA00008787"/>
    </source>
</evidence>
<keyword evidence="7" id="KW-0966">Cell projection</keyword>
<dbReference type="PANTHER" id="PTHR34773:SF1">
    <property type="entry name" value="FLAGELLAR SECRETION CHAPERONE FLIS"/>
    <property type="match status" value="1"/>
</dbReference>
<dbReference type="GO" id="GO:0005829">
    <property type="term" value="C:cytosol"/>
    <property type="evidence" value="ECO:0007669"/>
    <property type="project" value="UniProtKB-SubCell"/>
</dbReference>
<dbReference type="EMBL" id="PEBX01000039">
    <property type="protein sequence ID" value="PTQ56196.1"/>
    <property type="molecule type" value="Genomic_DNA"/>
</dbReference>
<dbReference type="Gene3D" id="1.20.120.340">
    <property type="entry name" value="Flagellar protein FliS"/>
    <property type="match status" value="1"/>
</dbReference>
<comment type="subcellular location">
    <subcellularLocation>
        <location evidence="1 6">Cytoplasm</location>
        <location evidence="1 6">Cytosol</location>
    </subcellularLocation>
</comment>
<dbReference type="PIRSF" id="PIRSF039090">
    <property type="entry name" value="Flis"/>
    <property type="match status" value="1"/>
</dbReference>
<name>A0A2R6Y0I9_9BACL</name>
<reference evidence="8" key="1">
    <citation type="journal article" date="2018" name="Sci. Rep.">
        <title>Lignite coal burning seam in the remote Altai Mountains harbors a hydrogen-driven thermophilic microbial community.</title>
        <authorList>
            <person name="Kadnikov V.V."/>
            <person name="Mardanov A.V."/>
            <person name="Ivasenko D.A."/>
            <person name="Antsiferov D.V."/>
            <person name="Beletsky A.V."/>
            <person name="Karnachuk O.V."/>
            <person name="Ravin N.V."/>
        </authorList>
    </citation>
    <scope>NUCLEOTIDE SEQUENCE [LARGE SCALE GENOMIC DNA]</scope>
</reference>
<protein>
    <recommendedName>
        <fullName evidence="6">Flagellar secretion chaperone FliS</fullName>
    </recommendedName>
</protein>
<dbReference type="Proteomes" id="UP000244338">
    <property type="component" value="Unassembled WGS sequence"/>
</dbReference>
<dbReference type="PANTHER" id="PTHR34773">
    <property type="entry name" value="FLAGELLAR SECRETION CHAPERONE FLIS"/>
    <property type="match status" value="1"/>
</dbReference>
<evidence type="ECO:0000313" key="8">
    <source>
        <dbReference type="Proteomes" id="UP000244338"/>
    </source>
</evidence>
<accession>A0A2R6Y0I9</accession>
<keyword evidence="5" id="KW-0143">Chaperone</keyword>
<keyword evidence="4 6" id="KW-1005">Bacterial flagellum biogenesis</keyword>
<sequence>MGYEMMRQYRDQYLENQVQTASPQELVLMLYDAAIKQGRMATRAMTAKELEKSHRALVRMQDILLALIDGLDQTIPLAHNLQALYDFMVRELVLANTKKDVQKVETVLELLIDLRETWAQAIERYRQEKTSVSTLS</sequence>
<dbReference type="Pfam" id="PF02561">
    <property type="entry name" value="FliS"/>
    <property type="match status" value="1"/>
</dbReference>
<gene>
    <name evidence="7" type="ORF">BSOLF_0583</name>
</gene>
<evidence type="ECO:0000313" key="7">
    <source>
        <dbReference type="EMBL" id="PTQ56196.1"/>
    </source>
</evidence>
<evidence type="ECO:0000256" key="5">
    <source>
        <dbReference type="ARBA" id="ARBA00023186"/>
    </source>
</evidence>
<keyword evidence="7" id="KW-0969">Cilium</keyword>
<dbReference type="NCBIfam" id="TIGR00208">
    <property type="entry name" value="fliS"/>
    <property type="match status" value="1"/>
</dbReference>
<comment type="caution">
    <text evidence="7">The sequence shown here is derived from an EMBL/GenBank/DDBJ whole genome shotgun (WGS) entry which is preliminary data.</text>
</comment>
<dbReference type="GO" id="GO:0071973">
    <property type="term" value="P:bacterial-type flagellum-dependent cell motility"/>
    <property type="evidence" value="ECO:0007669"/>
    <property type="project" value="TreeGrafter"/>
</dbReference>
<dbReference type="AlphaFoldDB" id="A0A2R6Y0I9"/>
<keyword evidence="3 6" id="KW-0963">Cytoplasm</keyword>
<evidence type="ECO:0000256" key="1">
    <source>
        <dbReference type="ARBA" id="ARBA00004514"/>
    </source>
</evidence>
<evidence type="ECO:0000256" key="4">
    <source>
        <dbReference type="ARBA" id="ARBA00022795"/>
    </source>
</evidence>
<organism evidence="7 8">
    <name type="scientific">Candidatus Carbonibacillus altaicus</name>
    <dbReference type="NCBI Taxonomy" id="2163959"/>
    <lineage>
        <taxon>Bacteria</taxon>
        <taxon>Bacillati</taxon>
        <taxon>Bacillota</taxon>
        <taxon>Bacilli</taxon>
        <taxon>Bacillales</taxon>
        <taxon>Candidatus Carbonibacillus</taxon>
    </lineage>
</organism>
<evidence type="ECO:0000256" key="6">
    <source>
        <dbReference type="PIRNR" id="PIRNR039090"/>
    </source>
</evidence>
<comment type="similarity">
    <text evidence="2 6">Belongs to the FliS family.</text>
</comment>